<dbReference type="SUPFAM" id="SSF55961">
    <property type="entry name" value="Bet v1-like"/>
    <property type="match status" value="1"/>
</dbReference>
<comment type="caution">
    <text evidence="8">The sequence shown here is derived from an EMBL/GenBank/DDBJ whole genome shotgun (WGS) entry which is preliminary data.</text>
</comment>
<evidence type="ECO:0000256" key="6">
    <source>
        <dbReference type="SAM" id="MobiDB-lite"/>
    </source>
</evidence>
<protein>
    <submittedName>
        <fullName evidence="8">Rieske 2Fe-2S domain-containing protein</fullName>
    </submittedName>
</protein>
<gene>
    <name evidence="8" type="ORF">ACFO3J_29980</name>
</gene>
<proteinExistence type="predicted"/>
<evidence type="ECO:0000256" key="2">
    <source>
        <dbReference type="ARBA" id="ARBA00022723"/>
    </source>
</evidence>
<dbReference type="Gene3D" id="3.90.380.10">
    <property type="entry name" value="Naphthalene 1,2-dioxygenase Alpha Subunit, Chain A, domain 1"/>
    <property type="match status" value="1"/>
</dbReference>
<dbReference type="PANTHER" id="PTHR21266:SF60">
    <property type="entry name" value="3-KETOSTEROID-9-ALPHA-MONOOXYGENASE, OXYGENASE COMPONENT"/>
    <property type="match status" value="1"/>
</dbReference>
<evidence type="ECO:0000313" key="9">
    <source>
        <dbReference type="Proteomes" id="UP001595765"/>
    </source>
</evidence>
<keyword evidence="3" id="KW-0560">Oxidoreductase</keyword>
<name>A0ABV8HX65_9ACTN</name>
<dbReference type="SUPFAM" id="SSF50022">
    <property type="entry name" value="ISP domain"/>
    <property type="match status" value="1"/>
</dbReference>
<dbReference type="InterPro" id="IPR017941">
    <property type="entry name" value="Rieske_2Fe-2S"/>
</dbReference>
<dbReference type="InterPro" id="IPR036922">
    <property type="entry name" value="Rieske_2Fe-2S_sf"/>
</dbReference>
<dbReference type="Gene3D" id="2.102.10.10">
    <property type="entry name" value="Rieske [2Fe-2S] iron-sulphur domain"/>
    <property type="match status" value="1"/>
</dbReference>
<dbReference type="PROSITE" id="PS51296">
    <property type="entry name" value="RIESKE"/>
    <property type="match status" value="1"/>
</dbReference>
<evidence type="ECO:0000259" key="7">
    <source>
        <dbReference type="PROSITE" id="PS51296"/>
    </source>
</evidence>
<dbReference type="RefSeq" id="WP_386436007.1">
    <property type="nucleotide sequence ID" value="NZ_JBHSBB010000028.1"/>
</dbReference>
<keyword evidence="5" id="KW-0411">Iron-sulfur</keyword>
<keyword evidence="4" id="KW-0408">Iron</keyword>
<dbReference type="Pfam" id="PF00355">
    <property type="entry name" value="Rieske"/>
    <property type="match status" value="1"/>
</dbReference>
<dbReference type="InterPro" id="IPR050584">
    <property type="entry name" value="Cholesterol_7-desaturase"/>
</dbReference>
<dbReference type="Pfam" id="PF19112">
    <property type="entry name" value="VanA_C"/>
    <property type="match status" value="1"/>
</dbReference>
<dbReference type="EMBL" id="JBHSBB010000028">
    <property type="protein sequence ID" value="MFC4035667.1"/>
    <property type="molecule type" value="Genomic_DNA"/>
</dbReference>
<dbReference type="Proteomes" id="UP001595765">
    <property type="component" value="Unassembled WGS sequence"/>
</dbReference>
<evidence type="ECO:0000256" key="1">
    <source>
        <dbReference type="ARBA" id="ARBA00022714"/>
    </source>
</evidence>
<evidence type="ECO:0000256" key="5">
    <source>
        <dbReference type="ARBA" id="ARBA00023014"/>
    </source>
</evidence>
<dbReference type="InterPro" id="IPR044043">
    <property type="entry name" value="VanA_C_cat"/>
</dbReference>
<keyword evidence="1" id="KW-0001">2Fe-2S</keyword>
<feature type="domain" description="Rieske" evidence="7">
    <location>
        <begin position="1"/>
        <end position="96"/>
    </location>
</feature>
<keyword evidence="9" id="KW-1185">Reference proteome</keyword>
<keyword evidence="2" id="KW-0479">Metal-binding</keyword>
<organism evidence="8 9">
    <name type="scientific">Streptomyces polygonati</name>
    <dbReference type="NCBI Taxonomy" id="1617087"/>
    <lineage>
        <taxon>Bacteria</taxon>
        <taxon>Bacillati</taxon>
        <taxon>Actinomycetota</taxon>
        <taxon>Actinomycetes</taxon>
        <taxon>Kitasatosporales</taxon>
        <taxon>Streptomycetaceae</taxon>
        <taxon>Streptomyces</taxon>
    </lineage>
</organism>
<reference evidence="9" key="1">
    <citation type="journal article" date="2019" name="Int. J. Syst. Evol. Microbiol.">
        <title>The Global Catalogue of Microorganisms (GCM) 10K type strain sequencing project: providing services to taxonomists for standard genome sequencing and annotation.</title>
        <authorList>
            <consortium name="The Broad Institute Genomics Platform"/>
            <consortium name="The Broad Institute Genome Sequencing Center for Infectious Disease"/>
            <person name="Wu L."/>
            <person name="Ma J."/>
        </authorList>
    </citation>
    <scope>NUCLEOTIDE SEQUENCE [LARGE SCALE GENOMIC DNA]</scope>
    <source>
        <strain evidence="9">CGMCC 4.7237</strain>
    </source>
</reference>
<evidence type="ECO:0000256" key="3">
    <source>
        <dbReference type="ARBA" id="ARBA00023002"/>
    </source>
</evidence>
<dbReference type="PANTHER" id="PTHR21266">
    <property type="entry name" value="IRON-SULFUR DOMAIN CONTAINING PROTEIN"/>
    <property type="match status" value="1"/>
</dbReference>
<evidence type="ECO:0000313" key="8">
    <source>
        <dbReference type="EMBL" id="MFC4035667.1"/>
    </source>
</evidence>
<evidence type="ECO:0000256" key="4">
    <source>
        <dbReference type="ARBA" id="ARBA00023004"/>
    </source>
</evidence>
<accession>A0ABV8HX65</accession>
<feature type="region of interest" description="Disordered" evidence="6">
    <location>
        <begin position="339"/>
        <end position="365"/>
    </location>
</feature>
<sequence>MRKNSTFAANFAGERIALYRGASGTVHALEDRCAHRQVPLSMGVVEGDSLRCCYHAWAYRGNGRISQIPYLPKGVDRPPRGVRSYPVREAYGLVFVFPGDPEQAETIPLPELPQFHSPRHRAMVFSRTVRCHYSFMHENLLDMNHQFLHRGILGKIQPTLLESSTGPRFVEARYLFTHAGGKKDRGAGLLAAEGIGGSASPDVITIRTEYPYQTLHLVAENAEFPAFSLWVAYVPEDVEQRTNHVYGLLMIEKPPVPGALHLAWPFIRRFTERVFAEDRMAVEAEQRAWDEQGEDWNQEVFPLILDVRRVLRLNGIPIRPESALCGAAALCAADTWPRAEATPPGGRTDLSGPTDPTDPTAPLPA</sequence>
<dbReference type="CDD" id="cd03469">
    <property type="entry name" value="Rieske_RO_Alpha_N"/>
    <property type="match status" value="1"/>
</dbReference>